<sequence length="539" mass="57697">MLSFRGAAAGALMLAAAAMSATAPLALAEQPAGITIVADLLLDTQGVLQVEEKVTVPEGDEFRMSLPLRLQVEPDVERRFAVTDVETTGVGSTTTADDRFTIIAPPGESTFRYSVHNTVGDAPNSQVFHWIGVVDTDIASISAALVAPSYELAIVDCTLGPPGDTRPCADVRTEAIGVLHLEQTDIRKGDAIDLTVQIPPGTVPANADVIDHNAPGPFSVSAPVLAAFGVLAAVLAALAALVWRARRENDAASTGSEVLDPLDRTDGHVRFISPEGILPGEAGLLLDEHVDPIDIAATVVDLAVRRYLWITRIAESDWRVTRVNDPDDQLRAYEQAVYRALLPDGVDAVTLREVRESGRARHDSVRATMIADSVDRGTFVDRTRPGHYLWFGGALAVVGVLATVGLAVTSGYALVGVAILLAGVAVMLLPKYLPARTALGSDIARRVRALQRGLDAIGIDQIPAADRETVFSRALPYTVASGRVDSWVRAFRSIDPSDDSQPGLYWFGGYERDRDLQRFAGDFPFFITAVEGLFHTPKV</sequence>
<feature type="domain" description="Predicted membrane protein YciQ-like C-terminal" evidence="3">
    <location>
        <begin position="274"/>
        <end position="491"/>
    </location>
</feature>
<feature type="transmembrane region" description="Helical" evidence="1">
    <location>
        <begin position="388"/>
        <end position="406"/>
    </location>
</feature>
<keyword evidence="1" id="KW-1133">Transmembrane helix</keyword>
<organism evidence="4 5">
    <name type="scientific">Nocardia higoensis</name>
    <dbReference type="NCBI Taxonomy" id="228599"/>
    <lineage>
        <taxon>Bacteria</taxon>
        <taxon>Bacillati</taxon>
        <taxon>Actinomycetota</taxon>
        <taxon>Actinomycetes</taxon>
        <taxon>Mycobacteriales</taxon>
        <taxon>Nocardiaceae</taxon>
        <taxon>Nocardia</taxon>
    </lineage>
</organism>
<feature type="signal peptide" evidence="2">
    <location>
        <begin position="1"/>
        <end position="28"/>
    </location>
</feature>
<dbReference type="RefSeq" id="WP_195004783.1">
    <property type="nucleotide sequence ID" value="NZ_JADLQN010000008.1"/>
</dbReference>
<dbReference type="EMBL" id="JADLQN010000008">
    <property type="protein sequence ID" value="MBF6357939.1"/>
    <property type="molecule type" value="Genomic_DNA"/>
</dbReference>
<reference evidence="4 5" key="1">
    <citation type="submission" date="2020-10" db="EMBL/GenBank/DDBJ databases">
        <title>Identification of Nocardia species via Next-generation sequencing and recognition of intraspecies genetic diversity.</title>
        <authorList>
            <person name="Li P."/>
            <person name="Li P."/>
            <person name="Lu B."/>
        </authorList>
    </citation>
    <scope>NUCLEOTIDE SEQUENCE [LARGE SCALE GENOMIC DNA]</scope>
    <source>
        <strain evidence="4 5">BJ06-0143</strain>
    </source>
</reference>
<keyword evidence="1" id="KW-0472">Membrane</keyword>
<dbReference type="Proteomes" id="UP000707731">
    <property type="component" value="Unassembled WGS sequence"/>
</dbReference>
<dbReference type="Pfam" id="PF20990">
    <property type="entry name" value="DUF2207_C"/>
    <property type="match status" value="1"/>
</dbReference>
<keyword evidence="1" id="KW-0812">Transmembrane</keyword>
<feature type="transmembrane region" description="Helical" evidence="1">
    <location>
        <begin position="224"/>
        <end position="243"/>
    </location>
</feature>
<protein>
    <submittedName>
        <fullName evidence="4">DUF2207 domain-containing protein</fullName>
    </submittedName>
</protein>
<keyword evidence="2" id="KW-0732">Signal</keyword>
<proteinExistence type="predicted"/>
<dbReference type="InterPro" id="IPR048389">
    <property type="entry name" value="YciQ-like_C"/>
</dbReference>
<feature type="chain" id="PRO_5046974690" evidence="2">
    <location>
        <begin position="29"/>
        <end position="539"/>
    </location>
</feature>
<feature type="transmembrane region" description="Helical" evidence="1">
    <location>
        <begin position="412"/>
        <end position="429"/>
    </location>
</feature>
<evidence type="ECO:0000313" key="4">
    <source>
        <dbReference type="EMBL" id="MBF6357939.1"/>
    </source>
</evidence>
<evidence type="ECO:0000256" key="2">
    <source>
        <dbReference type="SAM" id="SignalP"/>
    </source>
</evidence>
<evidence type="ECO:0000256" key="1">
    <source>
        <dbReference type="SAM" id="Phobius"/>
    </source>
</evidence>
<keyword evidence="5" id="KW-1185">Reference proteome</keyword>
<gene>
    <name evidence="4" type="ORF">IU449_25930</name>
</gene>
<evidence type="ECO:0000259" key="3">
    <source>
        <dbReference type="Pfam" id="PF20990"/>
    </source>
</evidence>
<evidence type="ECO:0000313" key="5">
    <source>
        <dbReference type="Proteomes" id="UP000707731"/>
    </source>
</evidence>
<name>A0ABS0DHK1_9NOCA</name>
<comment type="caution">
    <text evidence="4">The sequence shown here is derived from an EMBL/GenBank/DDBJ whole genome shotgun (WGS) entry which is preliminary data.</text>
</comment>
<accession>A0ABS0DHK1</accession>